<accession>A0A2M7P3I4</accession>
<organism evidence="1 2">
    <name type="scientific">Candidatus Desantisbacteria bacterium CG_4_10_14_3_um_filter_40_18</name>
    <dbReference type="NCBI Taxonomy" id="1974544"/>
    <lineage>
        <taxon>Bacteria</taxon>
        <taxon>Candidatus Desantisiibacteriota</taxon>
    </lineage>
</organism>
<evidence type="ECO:0000313" key="1">
    <source>
        <dbReference type="EMBL" id="PIY19838.1"/>
    </source>
</evidence>
<sequence length="301" mass="32714">MNIKKRWLLGILIVLLPSISMANFLDLEIGARQTGMGGAFVGIGDDASTVYWNPAGLDELKSVEIIYGYGRRHNKGSINCFSLAQPATFLAGGTWGLFGLQEDVVEIKDDTIRRKGTDETTIGLGWGKKMNGGFENMPFGLLIGATMKLLKAEEKDATNRGAAIDLGLLLKPKEILPGTKEIKIGVVLRNALRTKMSEKKPASGFNLGFGILMDKKITLGKGINLNNIILSADADHPEGESLRIRLGTEMLVNQKLFWRMGTNNGDLSLGTGIKSGQWQIDYGISLNSPKPSQQISAMLTY</sequence>
<evidence type="ECO:0008006" key="3">
    <source>
        <dbReference type="Google" id="ProtNLM"/>
    </source>
</evidence>
<name>A0A2M7P3I4_9BACT</name>
<reference evidence="2" key="1">
    <citation type="submission" date="2017-09" db="EMBL/GenBank/DDBJ databases">
        <title>Depth-based differentiation of microbial function through sediment-hosted aquifers and enrichment of novel symbionts in the deep terrestrial subsurface.</title>
        <authorList>
            <person name="Probst A.J."/>
            <person name="Ladd B."/>
            <person name="Jarett J.K."/>
            <person name="Geller-Mcgrath D.E."/>
            <person name="Sieber C.M.K."/>
            <person name="Emerson J.B."/>
            <person name="Anantharaman K."/>
            <person name="Thomas B.C."/>
            <person name="Malmstrom R."/>
            <person name="Stieglmeier M."/>
            <person name="Klingl A."/>
            <person name="Woyke T."/>
            <person name="Ryan C.M."/>
            <person name="Banfield J.F."/>
        </authorList>
    </citation>
    <scope>NUCLEOTIDE SEQUENCE [LARGE SCALE GENOMIC DNA]</scope>
</reference>
<evidence type="ECO:0000313" key="2">
    <source>
        <dbReference type="Proteomes" id="UP000231028"/>
    </source>
</evidence>
<dbReference type="Gene3D" id="2.40.160.60">
    <property type="entry name" value="Outer membrane protein transport protein (OMPP1/FadL/TodX)"/>
    <property type="match status" value="1"/>
</dbReference>
<dbReference type="SUPFAM" id="SSF56935">
    <property type="entry name" value="Porins"/>
    <property type="match status" value="1"/>
</dbReference>
<dbReference type="AlphaFoldDB" id="A0A2M7P3I4"/>
<gene>
    <name evidence="1" type="ORF">COZ13_03285</name>
</gene>
<proteinExistence type="predicted"/>
<dbReference type="EMBL" id="PFKI01000104">
    <property type="protein sequence ID" value="PIY19838.1"/>
    <property type="molecule type" value="Genomic_DNA"/>
</dbReference>
<dbReference type="Proteomes" id="UP000231028">
    <property type="component" value="Unassembled WGS sequence"/>
</dbReference>
<protein>
    <recommendedName>
        <fullName evidence="3">PorV/PorQ family protein</fullName>
    </recommendedName>
</protein>
<comment type="caution">
    <text evidence="1">The sequence shown here is derived from an EMBL/GenBank/DDBJ whole genome shotgun (WGS) entry which is preliminary data.</text>
</comment>